<evidence type="ECO:0000313" key="1">
    <source>
        <dbReference type="EMBL" id="KAK0484253.1"/>
    </source>
</evidence>
<dbReference type="EMBL" id="JAUEPU010000056">
    <property type="protein sequence ID" value="KAK0484253.1"/>
    <property type="molecule type" value="Genomic_DNA"/>
</dbReference>
<evidence type="ECO:0000313" key="2">
    <source>
        <dbReference type="Proteomes" id="UP001175228"/>
    </source>
</evidence>
<dbReference type="Proteomes" id="UP001175228">
    <property type="component" value="Unassembled WGS sequence"/>
</dbReference>
<gene>
    <name evidence="1" type="ORF">EDD18DRAFT_716643</name>
</gene>
<dbReference type="SUPFAM" id="SSF56112">
    <property type="entry name" value="Protein kinase-like (PK-like)"/>
    <property type="match status" value="1"/>
</dbReference>
<sequence>MLKDEPDSWTDEEFDIVPEEELLVRNGLRLHSAKVNGKCVVVKVFEGEHALKNYRATVEFEKHLLHPHLLRWKHVSRTNTPTPFIVYHQDVQATAERFIAAAIPSGIFFSFVAGAQLISGIASALSHLHLRGIPLHSVGIENFSIFMNGANQAILSIDGIWNSVSVASRQDDTGLDVLGELCYQLRGASLHYTGDALARANESVSPLISTNAVLVDTEDRGRINRASGEFYFVMTMIDAILSSSPREAAWWKRTAGTGSSVTLDGISCRFKNALSPLPSTLYLSKPMARSIHDFQTVGNYEGYQREKVIFERVLSDCLVMTASLLEKCIICGKDVEAGVFICKDRQPDKIPTVHDCSDNDNR</sequence>
<accession>A0AA39PJA1</accession>
<evidence type="ECO:0008006" key="3">
    <source>
        <dbReference type="Google" id="ProtNLM"/>
    </source>
</evidence>
<reference evidence="1" key="1">
    <citation type="submission" date="2023-06" db="EMBL/GenBank/DDBJ databases">
        <authorList>
            <consortium name="Lawrence Berkeley National Laboratory"/>
            <person name="Ahrendt S."/>
            <person name="Sahu N."/>
            <person name="Indic B."/>
            <person name="Wong-Bajracharya J."/>
            <person name="Merenyi Z."/>
            <person name="Ke H.-M."/>
            <person name="Monk M."/>
            <person name="Kocsube S."/>
            <person name="Drula E."/>
            <person name="Lipzen A."/>
            <person name="Balint B."/>
            <person name="Henrissat B."/>
            <person name="Andreopoulos B."/>
            <person name="Martin F.M."/>
            <person name="Harder C.B."/>
            <person name="Rigling D."/>
            <person name="Ford K.L."/>
            <person name="Foster G.D."/>
            <person name="Pangilinan J."/>
            <person name="Papanicolaou A."/>
            <person name="Barry K."/>
            <person name="LaButti K."/>
            <person name="Viragh M."/>
            <person name="Koriabine M."/>
            <person name="Yan M."/>
            <person name="Riley R."/>
            <person name="Champramary S."/>
            <person name="Plett K.L."/>
            <person name="Tsai I.J."/>
            <person name="Slot J."/>
            <person name="Sipos G."/>
            <person name="Plett J."/>
            <person name="Nagy L.G."/>
            <person name="Grigoriev I.V."/>
        </authorList>
    </citation>
    <scope>NUCLEOTIDE SEQUENCE</scope>
    <source>
        <strain evidence="1">HWK02</strain>
    </source>
</reference>
<dbReference type="InterPro" id="IPR011009">
    <property type="entry name" value="Kinase-like_dom_sf"/>
</dbReference>
<proteinExistence type="predicted"/>
<organism evidence="1 2">
    <name type="scientific">Armillaria luteobubalina</name>
    <dbReference type="NCBI Taxonomy" id="153913"/>
    <lineage>
        <taxon>Eukaryota</taxon>
        <taxon>Fungi</taxon>
        <taxon>Dikarya</taxon>
        <taxon>Basidiomycota</taxon>
        <taxon>Agaricomycotina</taxon>
        <taxon>Agaricomycetes</taxon>
        <taxon>Agaricomycetidae</taxon>
        <taxon>Agaricales</taxon>
        <taxon>Marasmiineae</taxon>
        <taxon>Physalacriaceae</taxon>
        <taxon>Armillaria</taxon>
    </lineage>
</organism>
<name>A0AA39PJA1_9AGAR</name>
<protein>
    <recommendedName>
        <fullName evidence="3">Protein kinase domain-containing protein</fullName>
    </recommendedName>
</protein>
<keyword evidence="2" id="KW-1185">Reference proteome</keyword>
<comment type="caution">
    <text evidence="1">The sequence shown here is derived from an EMBL/GenBank/DDBJ whole genome shotgun (WGS) entry which is preliminary data.</text>
</comment>
<dbReference type="AlphaFoldDB" id="A0AA39PJA1"/>